<dbReference type="EMBL" id="JAJEPV010000044">
    <property type="protein sequence ID" value="MCC2120804.1"/>
    <property type="molecule type" value="Genomic_DNA"/>
</dbReference>
<dbReference type="InterPro" id="IPR028082">
    <property type="entry name" value="Peripla_BP_I"/>
</dbReference>
<protein>
    <submittedName>
        <fullName evidence="2">ABC transporter substrate-binding protein</fullName>
    </submittedName>
</protein>
<organism evidence="2 3">
    <name type="scientific">Waltera acetigignens</name>
    <dbReference type="NCBI Taxonomy" id="2981769"/>
    <lineage>
        <taxon>Bacteria</taxon>
        <taxon>Bacillati</taxon>
        <taxon>Bacillota</taxon>
        <taxon>Clostridia</taxon>
        <taxon>Lachnospirales</taxon>
        <taxon>Lachnospiraceae</taxon>
        <taxon>Waltera</taxon>
    </lineage>
</organism>
<name>A0AAE3A3N0_9FIRM</name>
<dbReference type="Gene3D" id="3.40.50.2300">
    <property type="match status" value="2"/>
</dbReference>
<accession>A0AAE3A3N0</accession>
<evidence type="ECO:0000256" key="1">
    <source>
        <dbReference type="SAM" id="SignalP"/>
    </source>
</evidence>
<dbReference type="RefSeq" id="WP_022312969.1">
    <property type="nucleotide sequence ID" value="NZ_JAJEPV010000044.1"/>
</dbReference>
<dbReference type="AlphaFoldDB" id="A0AAE3A3N0"/>
<proteinExistence type="predicted"/>
<dbReference type="SUPFAM" id="SSF53822">
    <property type="entry name" value="Periplasmic binding protein-like I"/>
    <property type="match status" value="1"/>
</dbReference>
<dbReference type="InterPro" id="IPR007487">
    <property type="entry name" value="ABC_transpt-TYRBP-like"/>
</dbReference>
<dbReference type="PROSITE" id="PS51257">
    <property type="entry name" value="PROKAR_LIPOPROTEIN"/>
    <property type="match status" value="1"/>
</dbReference>
<gene>
    <name evidence="2" type="ORF">LKD75_14610</name>
</gene>
<keyword evidence="1" id="KW-0732">Signal</keyword>
<dbReference type="Proteomes" id="UP001197795">
    <property type="component" value="Unassembled WGS sequence"/>
</dbReference>
<comment type="caution">
    <text evidence="2">The sequence shown here is derived from an EMBL/GenBank/DDBJ whole genome shotgun (WGS) entry which is preliminary data.</text>
</comment>
<sequence length="344" mass="35762">MKKKLLSVVLTAVMAASVLTGCGSTDNGTASTAAATGTAQSEAAATSAASTDGKVYNIGICQLVEHEALDAATQGFQDALKEKLGDNVKFDLQNAQGEQTTAATICNGFVSDGVDLILANATSPLQSAAAATTTIPILGTSVTDYATALEISDWSGATGRNISGTSDLAPIEEQEAMLKELFPDVKQVGLLYCSAEANSLYQIQLFEAALDKDGIAYKEYAIADTNEVQSVTTAAAGECDVLYIPTDNTLASVTETVYNVVAPAKIPVIAGEEGICNGCGVATLSISYYDLGYATGEMAYEILAEGADITTMDVRYAPNVTKKYNAKICEELGITVPDDYVAIQ</sequence>
<evidence type="ECO:0000313" key="3">
    <source>
        <dbReference type="Proteomes" id="UP001197795"/>
    </source>
</evidence>
<keyword evidence="3" id="KW-1185">Reference proteome</keyword>
<evidence type="ECO:0000313" key="2">
    <source>
        <dbReference type="EMBL" id="MCC2120804.1"/>
    </source>
</evidence>
<dbReference type="Pfam" id="PF04392">
    <property type="entry name" value="ABC_sub_bind"/>
    <property type="match status" value="1"/>
</dbReference>
<dbReference type="PANTHER" id="PTHR35271:SF1">
    <property type="entry name" value="ABC TRANSPORTER, SUBSTRATE-BINDING LIPOPROTEIN"/>
    <property type="match status" value="1"/>
</dbReference>
<feature type="chain" id="PRO_5042005609" evidence="1">
    <location>
        <begin position="21"/>
        <end position="344"/>
    </location>
</feature>
<feature type="signal peptide" evidence="1">
    <location>
        <begin position="1"/>
        <end position="20"/>
    </location>
</feature>
<dbReference type="PANTHER" id="PTHR35271">
    <property type="entry name" value="ABC TRANSPORTER, SUBSTRATE-BINDING LIPOPROTEIN-RELATED"/>
    <property type="match status" value="1"/>
</dbReference>
<reference evidence="2 3" key="1">
    <citation type="submission" date="2021-10" db="EMBL/GenBank/DDBJ databases">
        <title>Anaerobic single-cell dispensing facilitates the cultivation of human gut bacteria.</title>
        <authorList>
            <person name="Afrizal A."/>
        </authorList>
    </citation>
    <scope>NUCLEOTIDE SEQUENCE [LARGE SCALE GENOMIC DNA]</scope>
    <source>
        <strain evidence="2 3">CLA-AA-H273</strain>
    </source>
</reference>
<dbReference type="CDD" id="cd06325">
    <property type="entry name" value="PBP1_ABC_unchar_transporter"/>
    <property type="match status" value="1"/>
</dbReference>